<dbReference type="InterPro" id="IPR036162">
    <property type="entry name" value="Resolvase-like_N_sf"/>
</dbReference>
<dbReference type="EMBL" id="CP076023">
    <property type="protein sequence ID" value="QWC17163.1"/>
    <property type="molecule type" value="Genomic_DNA"/>
</dbReference>
<dbReference type="Pfam" id="PF07508">
    <property type="entry name" value="Recombinase"/>
    <property type="match status" value="1"/>
</dbReference>
<dbReference type="Pfam" id="PF13408">
    <property type="entry name" value="Zn_ribbon_recom"/>
    <property type="match status" value="1"/>
</dbReference>
<gene>
    <name evidence="5" type="ORF">KKR89_06055</name>
</gene>
<dbReference type="InterPro" id="IPR011109">
    <property type="entry name" value="DNA_bind_recombinase_dom"/>
</dbReference>
<evidence type="ECO:0000313" key="5">
    <source>
        <dbReference type="EMBL" id="QWC17163.1"/>
    </source>
</evidence>
<evidence type="ECO:0000256" key="1">
    <source>
        <dbReference type="ARBA" id="ARBA00023125"/>
    </source>
</evidence>
<evidence type="ECO:0000259" key="4">
    <source>
        <dbReference type="PROSITE" id="PS51737"/>
    </source>
</evidence>
<dbReference type="PANTHER" id="PTHR30461:SF2">
    <property type="entry name" value="SERINE RECOMBINASE PINE-RELATED"/>
    <property type="match status" value="1"/>
</dbReference>
<accession>A0ABX8GMK2</accession>
<dbReference type="InterPro" id="IPR038109">
    <property type="entry name" value="DNA_bind_recomb_sf"/>
</dbReference>
<feature type="domain" description="Resolvase/invertase-type recombinase catalytic" evidence="3">
    <location>
        <begin position="11"/>
        <end position="158"/>
    </location>
</feature>
<keyword evidence="6" id="KW-1185">Reference proteome</keyword>
<evidence type="ECO:0000313" key="6">
    <source>
        <dbReference type="Proteomes" id="UP000679335"/>
    </source>
</evidence>
<dbReference type="CDD" id="cd00338">
    <property type="entry name" value="Ser_Recombinase"/>
    <property type="match status" value="1"/>
</dbReference>
<proteinExistence type="predicted"/>
<dbReference type="SUPFAM" id="SSF53041">
    <property type="entry name" value="Resolvase-like"/>
    <property type="match status" value="1"/>
</dbReference>
<dbReference type="Pfam" id="PF00239">
    <property type="entry name" value="Resolvase"/>
    <property type="match status" value="1"/>
</dbReference>
<dbReference type="InterPro" id="IPR025827">
    <property type="entry name" value="Zn_ribbon_recom_dom"/>
</dbReference>
<organism evidence="5 6">
    <name type="scientific">Cellulomonas dongxiuzhuiae</name>
    <dbReference type="NCBI Taxonomy" id="2819979"/>
    <lineage>
        <taxon>Bacteria</taxon>
        <taxon>Bacillati</taxon>
        <taxon>Actinomycetota</taxon>
        <taxon>Actinomycetes</taxon>
        <taxon>Micrococcales</taxon>
        <taxon>Cellulomonadaceae</taxon>
        <taxon>Cellulomonas</taxon>
    </lineage>
</organism>
<keyword evidence="1" id="KW-0238">DNA-binding</keyword>
<feature type="domain" description="Recombinase" evidence="4">
    <location>
        <begin position="166"/>
        <end position="283"/>
    </location>
</feature>
<protein>
    <submittedName>
        <fullName evidence="5">Recombinase family protein</fullName>
    </submittedName>
</protein>
<dbReference type="PROSITE" id="PS51737">
    <property type="entry name" value="RECOMBINASE_DNA_BIND"/>
    <property type="match status" value="1"/>
</dbReference>
<name>A0ABX8GMK2_9CELL</name>
<dbReference type="SMART" id="SM00857">
    <property type="entry name" value="Resolvase"/>
    <property type="match status" value="1"/>
</dbReference>
<dbReference type="PANTHER" id="PTHR30461">
    <property type="entry name" value="DNA-INVERTASE FROM LAMBDOID PROPHAGE"/>
    <property type="match status" value="1"/>
</dbReference>
<dbReference type="Gene3D" id="3.90.1750.20">
    <property type="entry name" value="Putative Large Serine Recombinase, Chain B, Domain 2"/>
    <property type="match status" value="1"/>
</dbReference>
<reference evidence="5 6" key="1">
    <citation type="submission" date="2021-05" db="EMBL/GenBank/DDBJ databases">
        <title>Novel species in genus Cellulomonas.</title>
        <authorList>
            <person name="Zhang G."/>
        </authorList>
    </citation>
    <scope>NUCLEOTIDE SEQUENCE [LARGE SCALE GENOMIC DNA]</scope>
    <source>
        <strain evidence="6">zg-ZUI157</strain>
    </source>
</reference>
<evidence type="ECO:0000256" key="2">
    <source>
        <dbReference type="ARBA" id="ARBA00023172"/>
    </source>
</evidence>
<dbReference type="RefSeq" id="WP_208197439.1">
    <property type="nucleotide sequence ID" value="NZ_CP076023.1"/>
</dbReference>
<dbReference type="PROSITE" id="PS51736">
    <property type="entry name" value="RECOMBINASES_3"/>
    <property type="match status" value="1"/>
</dbReference>
<keyword evidence="2" id="KW-0233">DNA recombination</keyword>
<evidence type="ECO:0000259" key="3">
    <source>
        <dbReference type="PROSITE" id="PS51736"/>
    </source>
</evidence>
<dbReference type="Proteomes" id="UP000679335">
    <property type="component" value="Chromosome"/>
</dbReference>
<dbReference type="Gene3D" id="3.40.50.1390">
    <property type="entry name" value="Resolvase, N-terminal catalytic domain"/>
    <property type="match status" value="1"/>
</dbReference>
<dbReference type="InterPro" id="IPR006119">
    <property type="entry name" value="Resolv_N"/>
</dbReference>
<dbReference type="InterPro" id="IPR050639">
    <property type="entry name" value="SSR_resolvase"/>
</dbReference>
<sequence>MPATQHSRPLRASLYLRLSVASDDESTSIERQERDLRRLAAAEGWDVVSVLIDDGMSGRAARVKATAAVEALRSGDIDVLAVWKFDRFSREGVRGLVPLLDALDSRPESTFVALQDGLRSGTSAWDMLAPILATFARSESNNTAIRVRSAIASNRAAGRWTGGPAPVGYASAPNPDGPGRVLIPATDEVRYLVEAARRIVAGESVYAVTAYMNSTPFRPRRAPSWSLQAVKQSLTGSAIVGRVTIKGEVMRDADGMPRQVWEPALPVDLWREVRAVLAARAESSKPAGTRARSARSRLLSGVAVCASCGAPLYVRQQQNGTPAYRCASRSNGRPCAGAASVTAERLEEFVVREFLSAVGRLAVVHPVEVEPVAAALAEAEEALQHLGSRLGNADLDDADEEALLAQRSTLRARVRALRAEATATPPEVQFHETGETYAEVWSRLADTSSRRDHLMTALDYVAVHPGVRGRTGPLDRARVEVRWRGETDQANNHDDYNAA</sequence>